<dbReference type="Gene3D" id="2.60.120.10">
    <property type="entry name" value="Jelly Rolls"/>
    <property type="match status" value="1"/>
</dbReference>
<dbReference type="CDD" id="cd02209">
    <property type="entry name" value="cupin_XRE_C"/>
    <property type="match status" value="1"/>
</dbReference>
<sequence length="184" mass="20529">MDDQIKQIAERLIGLRDALDIDIKDMAKTCGVTEEIYKGYESGNIDIPVSTLHQISIKYGVDLSALMFGDEPRMNSYFLTRKGKGAAVERTKAYKYQSLAAGFMNRKADPFIVTVEPATETQSIHLNTHPGQEFNLVLEGRVMLQIGTKELILEEGDSIYFDANRPHGMKALDGKSVKFLAIII</sequence>
<evidence type="ECO:0000259" key="2">
    <source>
        <dbReference type="PROSITE" id="PS50943"/>
    </source>
</evidence>
<keyword evidence="1" id="KW-0238">DNA-binding</keyword>
<dbReference type="Pfam" id="PF07883">
    <property type="entry name" value="Cupin_2"/>
    <property type="match status" value="1"/>
</dbReference>
<proteinExistence type="predicted"/>
<dbReference type="SUPFAM" id="SSF47413">
    <property type="entry name" value="lambda repressor-like DNA-binding domains"/>
    <property type="match status" value="1"/>
</dbReference>
<dbReference type="GO" id="GO:0003700">
    <property type="term" value="F:DNA-binding transcription factor activity"/>
    <property type="evidence" value="ECO:0007669"/>
    <property type="project" value="TreeGrafter"/>
</dbReference>
<dbReference type="CDD" id="cd00093">
    <property type="entry name" value="HTH_XRE"/>
    <property type="match status" value="1"/>
</dbReference>
<feature type="domain" description="HTH cro/C1-type" evidence="2">
    <location>
        <begin position="12"/>
        <end position="66"/>
    </location>
</feature>
<dbReference type="GO" id="GO:0005829">
    <property type="term" value="C:cytosol"/>
    <property type="evidence" value="ECO:0007669"/>
    <property type="project" value="TreeGrafter"/>
</dbReference>
<evidence type="ECO:0000313" key="4">
    <source>
        <dbReference type="Proteomes" id="UP000594042"/>
    </source>
</evidence>
<gene>
    <name evidence="3" type="ORF">Cop2CBH44_18340</name>
</gene>
<dbReference type="InterPro" id="IPR050807">
    <property type="entry name" value="TransReg_Diox_bact_type"/>
</dbReference>
<dbReference type="EMBL" id="AP023322">
    <property type="protein sequence ID" value="BCI63481.1"/>
    <property type="molecule type" value="Genomic_DNA"/>
</dbReference>
<dbReference type="InterPro" id="IPR014710">
    <property type="entry name" value="RmlC-like_jellyroll"/>
</dbReference>
<dbReference type="PANTHER" id="PTHR46797">
    <property type="entry name" value="HTH-TYPE TRANSCRIPTIONAL REGULATOR"/>
    <property type="match status" value="1"/>
</dbReference>
<name>A0A7G1HY70_9BACT</name>
<evidence type="ECO:0000256" key="1">
    <source>
        <dbReference type="ARBA" id="ARBA00023125"/>
    </source>
</evidence>
<dbReference type="RefSeq" id="WP_200754675.1">
    <property type="nucleotide sequence ID" value="NZ_AP023322.1"/>
</dbReference>
<dbReference type="SUPFAM" id="SSF51182">
    <property type="entry name" value="RmlC-like cupins"/>
    <property type="match status" value="1"/>
</dbReference>
<dbReference type="SMART" id="SM00530">
    <property type="entry name" value="HTH_XRE"/>
    <property type="match status" value="1"/>
</dbReference>
<reference evidence="4" key="1">
    <citation type="submission" date="2020-07" db="EMBL/GenBank/DDBJ databases">
        <title>Complete genome sequencing of Coprobacter sp. strain 2CBH44.</title>
        <authorList>
            <person name="Sakamoto M."/>
            <person name="Murakami T."/>
            <person name="Mori H."/>
        </authorList>
    </citation>
    <scope>NUCLEOTIDE SEQUENCE [LARGE SCALE GENOMIC DNA]</scope>
    <source>
        <strain evidence="4">2CBH44</strain>
    </source>
</reference>
<accession>A0A7G1HY70</accession>
<evidence type="ECO:0000313" key="3">
    <source>
        <dbReference type="EMBL" id="BCI63481.1"/>
    </source>
</evidence>
<dbReference type="InterPro" id="IPR011051">
    <property type="entry name" value="RmlC_Cupin_sf"/>
</dbReference>
<dbReference type="GO" id="GO:0003677">
    <property type="term" value="F:DNA binding"/>
    <property type="evidence" value="ECO:0007669"/>
    <property type="project" value="UniProtKB-KW"/>
</dbReference>
<protein>
    <submittedName>
        <fullName evidence="3">Transcriptional regulator</fullName>
    </submittedName>
</protein>
<dbReference type="InterPro" id="IPR010982">
    <property type="entry name" value="Lambda_DNA-bd_dom_sf"/>
</dbReference>
<dbReference type="PANTHER" id="PTHR46797:SF19">
    <property type="entry name" value="BLL2473 PROTEIN"/>
    <property type="match status" value="1"/>
</dbReference>
<organism evidence="3 4">
    <name type="scientific">Coprobacter secundus subsp. similis</name>
    <dbReference type="NCBI Taxonomy" id="2751153"/>
    <lineage>
        <taxon>Bacteria</taxon>
        <taxon>Pseudomonadati</taxon>
        <taxon>Bacteroidota</taxon>
        <taxon>Bacteroidia</taxon>
        <taxon>Bacteroidales</taxon>
        <taxon>Barnesiellaceae</taxon>
        <taxon>Coprobacter</taxon>
    </lineage>
</organism>
<dbReference type="KEGG" id="copr:Cop2CBH44_18340"/>
<keyword evidence="4" id="KW-1185">Reference proteome</keyword>
<dbReference type="InterPro" id="IPR013096">
    <property type="entry name" value="Cupin_2"/>
</dbReference>
<dbReference type="Proteomes" id="UP000594042">
    <property type="component" value="Chromosome"/>
</dbReference>
<dbReference type="AlphaFoldDB" id="A0A7G1HY70"/>
<dbReference type="Pfam" id="PF01381">
    <property type="entry name" value="HTH_3"/>
    <property type="match status" value="1"/>
</dbReference>
<dbReference type="InterPro" id="IPR001387">
    <property type="entry name" value="Cro/C1-type_HTH"/>
</dbReference>
<dbReference type="PROSITE" id="PS50943">
    <property type="entry name" value="HTH_CROC1"/>
    <property type="match status" value="1"/>
</dbReference>
<dbReference type="Gene3D" id="1.10.260.40">
    <property type="entry name" value="lambda repressor-like DNA-binding domains"/>
    <property type="match status" value="1"/>
</dbReference>